<keyword evidence="3" id="KW-1185">Reference proteome</keyword>
<name>A0A8X8XI27_SALSN</name>
<reference evidence="2" key="1">
    <citation type="submission" date="2018-01" db="EMBL/GenBank/DDBJ databases">
        <authorList>
            <person name="Mao J.F."/>
        </authorList>
    </citation>
    <scope>NUCLEOTIDE SEQUENCE</scope>
    <source>
        <strain evidence="2">Huo1</strain>
        <tissue evidence="2">Leaf</tissue>
    </source>
</reference>
<dbReference type="PANTHER" id="PTHR43243">
    <property type="entry name" value="INNER MEMBRANE TRANSPORTER YGJI-RELATED"/>
    <property type="match status" value="1"/>
</dbReference>
<evidence type="ECO:0000313" key="3">
    <source>
        <dbReference type="Proteomes" id="UP000298416"/>
    </source>
</evidence>
<dbReference type="Gene3D" id="1.20.1740.10">
    <property type="entry name" value="Amino acid/polyamine transporter I"/>
    <property type="match status" value="1"/>
</dbReference>
<dbReference type="AlphaFoldDB" id="A0A8X8XI27"/>
<accession>A0A8X8XI27</accession>
<evidence type="ECO:0000256" key="1">
    <source>
        <dbReference type="ARBA" id="ARBA00008572"/>
    </source>
</evidence>
<proteinExistence type="inferred from homology"/>
<protein>
    <submittedName>
        <fullName evidence="2">Uncharacterized protein</fullName>
    </submittedName>
</protein>
<dbReference type="GO" id="GO:0005886">
    <property type="term" value="C:plasma membrane"/>
    <property type="evidence" value="ECO:0007669"/>
    <property type="project" value="TreeGrafter"/>
</dbReference>
<comment type="caution">
    <text evidence="2">The sequence shown here is derived from an EMBL/GenBank/DDBJ whole genome shotgun (WGS) entry which is preliminary data.</text>
</comment>
<dbReference type="GO" id="GO:0015171">
    <property type="term" value="F:amino acid transmembrane transporter activity"/>
    <property type="evidence" value="ECO:0007669"/>
    <property type="project" value="TreeGrafter"/>
</dbReference>
<comment type="similarity">
    <text evidence="1">Belongs to the amino acid-polyamine-organocation (APC) superfamily. Cationic amino acid transporter (CAT) (TC 2.A.3.3) family.</text>
</comment>
<dbReference type="EMBL" id="PNBA02000009">
    <property type="protein sequence ID" value="KAG6413257.1"/>
    <property type="molecule type" value="Genomic_DNA"/>
</dbReference>
<dbReference type="PANTHER" id="PTHR43243:SF62">
    <property type="entry name" value="CATIONIC AMINO ACID TRANSPORTER 8, VACUOLAR"/>
    <property type="match status" value="1"/>
</dbReference>
<dbReference type="Proteomes" id="UP000298416">
    <property type="component" value="Unassembled WGS sequence"/>
</dbReference>
<organism evidence="2">
    <name type="scientific">Salvia splendens</name>
    <name type="common">Scarlet sage</name>
    <dbReference type="NCBI Taxonomy" id="180675"/>
    <lineage>
        <taxon>Eukaryota</taxon>
        <taxon>Viridiplantae</taxon>
        <taxon>Streptophyta</taxon>
        <taxon>Embryophyta</taxon>
        <taxon>Tracheophyta</taxon>
        <taxon>Spermatophyta</taxon>
        <taxon>Magnoliopsida</taxon>
        <taxon>eudicotyledons</taxon>
        <taxon>Gunneridae</taxon>
        <taxon>Pentapetalae</taxon>
        <taxon>asterids</taxon>
        <taxon>lamiids</taxon>
        <taxon>Lamiales</taxon>
        <taxon>Lamiaceae</taxon>
        <taxon>Nepetoideae</taxon>
        <taxon>Mentheae</taxon>
        <taxon>Salviinae</taxon>
        <taxon>Salvia</taxon>
        <taxon>Salvia subgen. Calosphace</taxon>
        <taxon>core Calosphace</taxon>
    </lineage>
</organism>
<sequence>MRYTNQTKIKISTTSHLSPHRQRKIAIQQARLLPGAFLPELLRLPLRHRTAPPPPRPSPRPRLRIRRAHRGEEAIRARDEEVPHLTRDTACPAIIASYAVSGLSALLYVFCYTEFAVEIPVAGGSSSFLRLELGDFIAFIAVGNILLERLVGAAGLGRTWSSYLASIFSNNPDFLQLRVNSFAKASMYWIPLLY</sequence>
<gene>
    <name evidence="2" type="ORF">SASPL_125965</name>
</gene>
<evidence type="ECO:0000313" key="2">
    <source>
        <dbReference type="EMBL" id="KAG6413257.1"/>
    </source>
</evidence>
<reference evidence="2" key="2">
    <citation type="submission" date="2020-08" db="EMBL/GenBank/DDBJ databases">
        <title>Plant Genome Project.</title>
        <authorList>
            <person name="Zhang R.-G."/>
        </authorList>
    </citation>
    <scope>NUCLEOTIDE SEQUENCE</scope>
    <source>
        <strain evidence="2">Huo1</strain>
        <tissue evidence="2">Leaf</tissue>
    </source>
</reference>